<dbReference type="AlphaFoldDB" id="A0A1I7YQC8"/>
<name>A0A1I7YQC8_9BILA</name>
<dbReference type="Proteomes" id="UP000095287">
    <property type="component" value="Unplaced"/>
</dbReference>
<dbReference type="WBParaSite" id="L893_g18411.t1">
    <property type="protein sequence ID" value="L893_g18411.t1"/>
    <property type="gene ID" value="L893_g18411"/>
</dbReference>
<evidence type="ECO:0000313" key="1">
    <source>
        <dbReference type="Proteomes" id="UP000095287"/>
    </source>
</evidence>
<organism evidence="1 2">
    <name type="scientific">Steinernema glaseri</name>
    <dbReference type="NCBI Taxonomy" id="37863"/>
    <lineage>
        <taxon>Eukaryota</taxon>
        <taxon>Metazoa</taxon>
        <taxon>Ecdysozoa</taxon>
        <taxon>Nematoda</taxon>
        <taxon>Chromadorea</taxon>
        <taxon>Rhabditida</taxon>
        <taxon>Tylenchina</taxon>
        <taxon>Panagrolaimomorpha</taxon>
        <taxon>Strongyloidoidea</taxon>
        <taxon>Steinernematidae</taxon>
        <taxon>Steinernema</taxon>
    </lineage>
</organism>
<protein>
    <submittedName>
        <fullName evidence="2">Nitrogenase iron protein</fullName>
    </submittedName>
</protein>
<evidence type="ECO:0000313" key="2">
    <source>
        <dbReference type="WBParaSite" id="L893_g18411.t1"/>
    </source>
</evidence>
<accession>A0A1I7YQC8</accession>
<reference evidence="2" key="1">
    <citation type="submission" date="2016-11" db="UniProtKB">
        <authorList>
            <consortium name="WormBaseParasite"/>
        </authorList>
    </citation>
    <scope>IDENTIFICATION</scope>
</reference>
<keyword evidence="1" id="KW-1185">Reference proteome</keyword>
<sequence>VLEPRRAERCAPGDVYQLGRTEAEQPVAIAEQAVEHALATELGAGLHQHRDQLLDLDRLGECLADAVEQVAEGGLAVGIAHWAVEGALPLEVAQLAVVCEAPVAPPQFAHERVGVGQAHLANVGLANVADDHLALDRITLHQ</sequence>
<proteinExistence type="predicted"/>